<protein>
    <submittedName>
        <fullName evidence="1">Uncharacterized protein</fullName>
    </submittedName>
</protein>
<organism evidence="1 2">
    <name type="scientific">Methanofollis formosanus</name>
    <dbReference type="NCBI Taxonomy" id="299308"/>
    <lineage>
        <taxon>Archaea</taxon>
        <taxon>Methanobacteriati</taxon>
        <taxon>Methanobacteriota</taxon>
        <taxon>Stenosarchaea group</taxon>
        <taxon>Methanomicrobia</taxon>
        <taxon>Methanomicrobiales</taxon>
        <taxon>Methanomicrobiaceae</taxon>
        <taxon>Methanofollis</taxon>
    </lineage>
</organism>
<proteinExistence type="predicted"/>
<evidence type="ECO:0000313" key="2">
    <source>
        <dbReference type="Proteomes" id="UP000826709"/>
    </source>
</evidence>
<gene>
    <name evidence="1" type="ORF">E2N92_10005</name>
</gene>
<dbReference type="EMBL" id="CP037968">
    <property type="protein sequence ID" value="QYZ79735.1"/>
    <property type="molecule type" value="Genomic_DNA"/>
</dbReference>
<keyword evidence="2" id="KW-1185">Reference proteome</keyword>
<dbReference type="Proteomes" id="UP000826709">
    <property type="component" value="Chromosome"/>
</dbReference>
<accession>A0A8G1A375</accession>
<evidence type="ECO:0000313" key="1">
    <source>
        <dbReference type="EMBL" id="QYZ79735.1"/>
    </source>
</evidence>
<dbReference type="AlphaFoldDB" id="A0A8G1A375"/>
<name>A0A8G1A375_9EURY</name>
<dbReference type="RefSeq" id="WP_220681042.1">
    <property type="nucleotide sequence ID" value="NZ_CP037968.1"/>
</dbReference>
<sequence>MRLVVLKTVHFILVLVDRTVTLPEVVLIAFRTDLMRPRIGPERALAVWAHPGVCSSADRTETSLFLLLRVRNKPLPTEFTAYTLRRRNFSASRDLCSSRPTGKFTLFFSHLTWHLMYFSNFP</sequence>
<reference evidence="1" key="1">
    <citation type="journal article" date="2005" name="Int. J. Syst. Evol. Microbiol.">
        <title>Methanofollis formosanus sp. nov., isolated from a fish pond.</title>
        <authorList>
            <person name="Wu S.Y."/>
            <person name="Chen S.C."/>
            <person name="Lai M.C."/>
        </authorList>
    </citation>
    <scope>NUCLEOTIDE SEQUENCE</scope>
    <source>
        <strain evidence="1">ML15</strain>
    </source>
</reference>
<reference evidence="1" key="2">
    <citation type="submission" date="2019-03" db="EMBL/GenBank/DDBJ databases">
        <authorList>
            <person name="Chen S.-C."/>
            <person name="Wu S.-Y."/>
            <person name="Lai M.-C."/>
        </authorList>
    </citation>
    <scope>NUCLEOTIDE SEQUENCE</scope>
    <source>
        <strain evidence="1">ML15</strain>
    </source>
</reference>
<dbReference type="KEGG" id="mfk:E2N92_10005"/>